<evidence type="ECO:0000313" key="5">
    <source>
        <dbReference type="Proteomes" id="UP000609651"/>
    </source>
</evidence>
<name>A0ABX1VGH9_9PLAN</name>
<feature type="domain" description="DUF11" evidence="2">
    <location>
        <begin position="1944"/>
        <end position="2071"/>
    </location>
</feature>
<organism evidence="4 5">
    <name type="scientific">Alienimonas chondri</name>
    <dbReference type="NCBI Taxonomy" id="2681879"/>
    <lineage>
        <taxon>Bacteria</taxon>
        <taxon>Pseudomonadati</taxon>
        <taxon>Planctomycetota</taxon>
        <taxon>Planctomycetia</taxon>
        <taxon>Planctomycetales</taxon>
        <taxon>Planctomycetaceae</taxon>
        <taxon>Alienimonas</taxon>
    </lineage>
</organism>
<feature type="domain" description="DUF11" evidence="2">
    <location>
        <begin position="2902"/>
        <end position="3004"/>
    </location>
</feature>
<feature type="compositionally biased region" description="Low complexity" evidence="1">
    <location>
        <begin position="37"/>
        <end position="50"/>
    </location>
</feature>
<dbReference type="EMBL" id="WTPX01000112">
    <property type="protein sequence ID" value="NNJ26985.1"/>
    <property type="molecule type" value="Genomic_DNA"/>
</dbReference>
<feature type="domain" description="DUF11" evidence="2">
    <location>
        <begin position="3053"/>
        <end position="3172"/>
    </location>
</feature>
<dbReference type="NCBIfam" id="TIGR01451">
    <property type="entry name" value="B_ant_repeat"/>
    <property type="match status" value="4"/>
</dbReference>
<feature type="region of interest" description="Disordered" evidence="1">
    <location>
        <begin position="1728"/>
        <end position="1754"/>
    </location>
</feature>
<dbReference type="Pfam" id="PF01345">
    <property type="entry name" value="DUF11"/>
    <property type="match status" value="7"/>
</dbReference>
<dbReference type="Proteomes" id="UP000609651">
    <property type="component" value="Unassembled WGS sequence"/>
</dbReference>
<keyword evidence="5" id="KW-1185">Reference proteome</keyword>
<feature type="region of interest" description="Disordered" evidence="1">
    <location>
        <begin position="4025"/>
        <end position="4044"/>
    </location>
</feature>
<feature type="region of interest" description="Disordered" evidence="1">
    <location>
        <begin position="1484"/>
        <end position="1503"/>
    </location>
</feature>
<dbReference type="PANTHER" id="PTHR34819:SF3">
    <property type="entry name" value="CELL SURFACE PROTEIN"/>
    <property type="match status" value="1"/>
</dbReference>
<dbReference type="Pfam" id="PF14252">
    <property type="entry name" value="DUF4347"/>
    <property type="match status" value="1"/>
</dbReference>
<dbReference type="InterPro" id="IPR013783">
    <property type="entry name" value="Ig-like_fold"/>
</dbReference>
<dbReference type="InterPro" id="IPR047589">
    <property type="entry name" value="DUF11_rpt"/>
</dbReference>
<feature type="region of interest" description="Disordered" evidence="1">
    <location>
        <begin position="3427"/>
        <end position="3448"/>
    </location>
</feature>
<evidence type="ECO:0000313" key="4">
    <source>
        <dbReference type="EMBL" id="NNJ26985.1"/>
    </source>
</evidence>
<protein>
    <recommendedName>
        <fullName evidence="6">DUF4347 domain-containing protein</fullName>
    </recommendedName>
</protein>
<reference evidence="4 5" key="1">
    <citation type="journal article" date="2020" name="Syst. Appl. Microbiol.">
        <title>Alienimonas chondri sp. nov., a novel planctomycete isolated from the biofilm of the red alga Chondrus crispus.</title>
        <authorList>
            <person name="Vitorino I."/>
            <person name="Albuquerque L."/>
            <person name="Wiegand S."/>
            <person name="Kallscheuer N."/>
            <person name="da Costa M.S."/>
            <person name="Lobo-da-Cunha A."/>
            <person name="Jogler C."/>
            <person name="Lage O.M."/>
        </authorList>
    </citation>
    <scope>NUCLEOTIDE SEQUENCE [LARGE SCALE GENOMIC DNA]</scope>
    <source>
        <strain evidence="4 5">LzC2</strain>
    </source>
</reference>
<feature type="domain" description="DUF4347" evidence="3">
    <location>
        <begin position="109"/>
        <end position="276"/>
    </location>
</feature>
<dbReference type="PANTHER" id="PTHR34819">
    <property type="entry name" value="LARGE CYSTEINE-RICH PERIPLASMIC PROTEIN OMCB"/>
    <property type="match status" value="1"/>
</dbReference>
<dbReference type="Gene3D" id="2.60.40.10">
    <property type="entry name" value="Immunoglobulins"/>
    <property type="match status" value="2"/>
</dbReference>
<feature type="region of interest" description="Disordered" evidence="1">
    <location>
        <begin position="3823"/>
        <end position="3847"/>
    </location>
</feature>
<comment type="caution">
    <text evidence="4">The sequence shown here is derived from an EMBL/GenBank/DDBJ whole genome shotgun (WGS) entry which is preliminary data.</text>
</comment>
<dbReference type="RefSeq" id="WP_171188547.1">
    <property type="nucleotide sequence ID" value="NZ_WTPX01000112.1"/>
</dbReference>
<feature type="compositionally biased region" description="Low complexity" evidence="1">
    <location>
        <begin position="85"/>
        <end position="99"/>
    </location>
</feature>
<feature type="compositionally biased region" description="Basic and acidic residues" evidence="1">
    <location>
        <begin position="1733"/>
        <end position="1744"/>
    </location>
</feature>
<proteinExistence type="predicted"/>
<feature type="domain" description="DUF11" evidence="2">
    <location>
        <begin position="3327"/>
        <end position="3447"/>
    </location>
</feature>
<feature type="region of interest" description="Disordered" evidence="1">
    <location>
        <begin position="609"/>
        <end position="656"/>
    </location>
</feature>
<feature type="compositionally biased region" description="Basic and acidic residues" evidence="1">
    <location>
        <begin position="67"/>
        <end position="80"/>
    </location>
</feature>
<feature type="region of interest" description="Disordered" evidence="1">
    <location>
        <begin position="1"/>
        <end position="24"/>
    </location>
</feature>
<dbReference type="InterPro" id="IPR025592">
    <property type="entry name" value="DUF4347"/>
</dbReference>
<feature type="region of interest" description="Disordered" evidence="1">
    <location>
        <begin position="3566"/>
        <end position="3588"/>
    </location>
</feature>
<feature type="region of interest" description="Disordered" evidence="1">
    <location>
        <begin position="2048"/>
        <end position="2074"/>
    </location>
</feature>
<gene>
    <name evidence="4" type="ORF">LzC2_30820</name>
</gene>
<evidence type="ECO:0000259" key="3">
    <source>
        <dbReference type="Pfam" id="PF14252"/>
    </source>
</evidence>
<dbReference type="InterPro" id="IPR051172">
    <property type="entry name" value="Chlamydia_OmcB"/>
</dbReference>
<dbReference type="InterPro" id="IPR001434">
    <property type="entry name" value="OmcB-like_DUF11"/>
</dbReference>
<feature type="domain" description="DUF11" evidence="2">
    <location>
        <begin position="3856"/>
        <end position="3972"/>
    </location>
</feature>
<feature type="region of interest" description="Disordered" evidence="1">
    <location>
        <begin position="37"/>
        <end position="101"/>
    </location>
</feature>
<dbReference type="NCBIfam" id="TIGR04226">
    <property type="entry name" value="RrgB_K2N_iso_D2"/>
    <property type="match status" value="3"/>
</dbReference>
<evidence type="ECO:0000256" key="1">
    <source>
        <dbReference type="SAM" id="MobiDB-lite"/>
    </source>
</evidence>
<dbReference type="InterPro" id="IPR026466">
    <property type="entry name" value="Fim_isopep_form_D2_dom"/>
</dbReference>
<feature type="domain" description="DUF11" evidence="2">
    <location>
        <begin position="3719"/>
        <end position="3842"/>
    </location>
</feature>
<evidence type="ECO:0000259" key="2">
    <source>
        <dbReference type="Pfam" id="PF01345"/>
    </source>
</evidence>
<sequence length="4200" mass="426830">MPRRPFARLFSRRPAPQAAARPRRLLEKLEDRRLFDAAIAGDADPDAAGPQHEPAPEAADTALVSHDGQRPTAEDPERRRSVGQADGAMTGDAAATRAGTPERAVRTEIVFLDPTVDDADRLLADLEAESDPDRDFEIVLLEGDGLAQIGAYLDGRTGIDAVHVLSHGDEGAVRLGDVWLTAENLEAAAGEVAGWGSALTADGDLLIYGCDLAGSAEGVELLDSLATLTGADVAASDDPTGHESRGGDWVLEYRNGEIQARGAISEAVQADWRHVLAVGPNVALDLPADVPIGQDFTFTATFSNTGAPGETGYGPFIDLLIPTNGTDGVGGATSGANRVDGLTVTGAKYLGADVTLTELVFPDDGAGTGTVFHPYAVDAAGDPLEITGNAGDTLIVLQLPFGSFAPEQPEAVIELTASVSDEADLGQALTVRARGGFQYGVDPLENPASDPSIVSDSQTDATAWSEAGAVTPSLMTLSKVYNGPENETATGPNHLRTYTITVDVADGQTITDLDVTDLLPDNLQFNRVVSVTGAGGAALGHTVAEAPPTTHPTSGGRVRVNVGSVTGGSGANDVTVVIEFHVPEFNADAYDAGGNLIANPEPHRVIPVSGEDDGAPSVIENNASALGDWTPIDDRDAGATDNASADPDPGGPEHVLDGKSIAVQKSVAVVSDPQGNGTTPGDVLEYTIRFQISDYFTFGDLTLDDLFSDGQRFDFGHGATFSVTDRGGTSAGNFDVGRVGSPEGTADDTAASNTLLVDESRIDFADNGAEDGASDGRTALTFDLSKALAELAGSSHADGILEGGRAVGADGAATGTITFRTVVQQDFADTFPSGDRSVDHGDSLSNQVDITGVARANGDHATLLATETDASAAGVSIVGGSFAKGVAFINGAAPVPGQTVRPGDTVTYELKYDLPSSDFEGLTFTDYLPQPVFDAADPNADGSAGPAWTFDAANQGVAPPSGTVRLGADDTFYSSKPGTSDYFDSADITVGSGNAVKFDFGSYDDTADPQTTIHLLFTVTVSDAPFADGLQLTNIARAEERNTSSDARSQDEIVQITLAEPDVQITKGAVSSDGGGNEVQRIVTEGAPSGANFRLTFDGQTTGDILFTADASAIQAELEGLANIGAGNVVVTGGPLLLAPGVVGTPYDIEFVGDLARTNVVQIVASDPLMDVYTLADGGVEFSDPVGPPGVVFKMPGLGGPPFTGTIDSAGLLAQPVDADIAGLDGGDSVKFAVVLENLGGADAYDLTVRDLLPDGFEIPAGGLNLSVQDGNGNTLTWTGLDGGTEADLFTLGIRVDDPVSGDGAANAKADADAAGNASNVVVVTYDLRVKDSVTADVSDDSLENLATLSNYAGVEGGRDHTTVDRQDAARAATRPFALEKRIVATSESHTGEVGGTERVTVGEIVRYRMMVEVPEGTHQNFQLKDLLPAGMTYLDDGTATVGFVSDGNLTSSGAHGLGTAPQQTGDETNAWSLRPAFALDDARVSSAGGPDRWNAGDDPTFDLGTLENRDDDGNREFVVVEFNAVAANAAGNDQGTNRAGAFEASADAVATTTSNSVAVRIAEPLVTVAQSRDKAEADAGDTVRFTLTLTADDAAARGTAFDVLLANALPPGLENLRNLSVTPSASGVTNAVGVINGTADGYTVTADAMEGGSTITVTFDADLTADVSPSDTIANHGDLTWTSLDGDYGEETADWAGSAATSSNLRTLDADAAAHDDDGARRTYATAPGAAEGERTGADHDHAAGTSSGVDDYGQRASASLSVPAAVYGKSLFATSDGHTSGANATVGELVTYALRVELPEGETTNLTITDLIPPGLDYESFTLVTTRAASQNDAGTFLLDADFNGTVLAPTVDATLNGDAAGDDVRFAFGTITVNPGDEAGAGNDGTFLLLVRTRVADVGTNAGKAAGSQTTLTNSAAFDTDGDGTAEATRNAGAVTVVEPDLTVTKSMTPGTGAEAGDTVTVSFTLENAGLADAFDLTIADDLADGLFENITEGTTPAGFAYSLSGDVVSYTGATLAAGDSVTFTFTAELTQAVGPNRTIANTATADYSTRAGDQGTDERDDSDSGSATLTTAPPQFAKVLFATDEAGTSGSDAAIGETVTYALVVDLPEGTTAGLSLADLLPDGLQYSGFRVVTTVTGSTPDGGAALLSADFDGTYGGATGTPLDAAAFTVSGGAADGADVTFSVGEIVMPADNDASANRFLLLVDAVVTDRVSNEGKLPGRTALVNTATLDVVGDADAAGDPIGPQSSGAVTVNVAEPDLLVTKTATVAANRDGGDTVSYTVTVAHTAASAADARDLVLTDLLTDADLSLVAGTVTTNLGAAVAAGNGVGDATLRVDLSRLEQGQTLTVTFDATLADGAAFGDEVSNTASATFDGLAGAGGRSETETDAETVTLDRPTIQKERVGTSVDSTDNAALDEAVVGELVTYRVTVTLPEGRADQATILDSLDANLEFDAVQSVTFGGDVTSTESTFAPTVTGNDLSFDFGTLTNPPGDAGGPQTVELVYTARVKNVAAVQGETPTVLDGTEARFRWNLNGSNTQTAADQAGDVTVLEPRLTVAVTATDPGGDAAGDAGEAVVYTIVVDHAGGANASQTDAFDVTFADPLPDGLTVTGFSVSHSTLGDVSDRFEHDAATNTLRTKTGQSVDLALAEDLTVTLNATVDEDAEAGETIAHTPAVQWTSLDGAPTGERTGAGGVNDYAASAAAPTFAVDRPAFVKSLVGTSVTDAANGNGATDAVIGELVTYRLEVTVPEGTTADAVIADTLDAGLGFVRVVSVEALSDGAATTAVSSDEDADGNSAAFLAADFAPTVTGDGTASDQALSFDLGTLTNADRDDAAAETFVILYEARVLNVASNDGTAVTPTSLGSTARLDYTAAGAAQNTADSSPTAVEVVEPVLTIDTEVDDDTPQLGQTVTYTLTLEHAPGSDATAHDLRVTDVLPDGVTLNAGSVQVNGVAVASAAGVLSDDTAGQTVDLTLDELAPGGTIEVTFTAVVTSDPNEIGTTFNDDADLTWTSLDGAGTGERTGGAGAVNDYADGDADPLTVKNPDLSVTITDGETDVAPGQSRTYLVTVTNSGGPNSADATGVSVDLPIDGDVYSLTGTDDDANVAVASDGTLTWTPTGALTPGSSVTLAVTVQAHDPARAGEENVTLTASATMDQIEPTPADTVRSDTDAVDAAPDLFATIDDGRASATTQDVLTYAITYGNAGDQHSTTAVLTVTPPPHTTVDAATAALWTDEGDGTWTLAVGDLDAAGASNGSTSFTVRVDDTVPSTADELTATVAIADDGNSGPDANAADDDDSDVDVLSTAPDYFVTTADDVADGDAVLPGETLTYTLAYGNKPNLQDGTGVVLTHTVPAGTSYDPANDARGWTFRETNGDGLAVYEKTVGPLSSGANGTATFSVIVDDTADALREQIVAAATIEDDGTNGDDPAPADNAESETTPLTARVDLAVTVDDGDAGLVPGQTLDLTVGYDNLGDQDAADATLTLTPPAGTTVSAADRAVNELRGWGESGGVWTNSLGNLPADDPAGSVLFRVTVDDPVTAGRETIDSTVTIADAGTAEPDLTPADNAAADSDPLTAAPDLTLSVTPDKTDAEVGETVTYTLDFANVGDQHAGGTTLTFVVPPGTVGAPGNAADGWVDQGGGVWTLDLDQVDAGSSDSITFATTVADPVIADREEEDATATLADDGAGTPLTGPVTDQVITALGFDAVPDLVVDTTDHDLDAYAGEILEYTVTVSNVGTQTADAVRVVHTIPEGTTLSDDAIAGGWVDRGDGFAVLEVGAVTPGTPATVPFSVLVDSRQPALREQFDATATVADVASPGNPAEADPTPSNNVEAEPTPLDAAPDYVVTVTDRLDAAKPGETISWTITLRNVGGQDGTGVVLTDEFPPDLLTNVRATSGGVVNASAGTIRWDFAELAGDGGTIVLKVTGTIPEDLESGDHDLTHRVAVTDDGANGADPTPANNRGRDVTSVTAAPAFAFDSLNSPLNDAGGSGGFGAFGGGFEGGFGATTAATARNGGDRYATDSPGKPLGGLLPTRRPFSSLIPRASVDPMFSGTAEPGTLLSARVYDADGRVVAERQVLADTAGNWLMSFPGTVFYEQPQRMEFSRTAAVGATGPGVNGADAQFALRRFFHPVTHATLFFTENSTVGGALGGAAGQRLDAAHQANRNPLGTGTQVRPWMLAASSATAGQA</sequence>
<dbReference type="Gene3D" id="2.60.40.740">
    <property type="match status" value="8"/>
</dbReference>
<evidence type="ECO:0008006" key="6">
    <source>
        <dbReference type="Google" id="ProtNLM"/>
    </source>
</evidence>
<accession>A0ABX1VGH9</accession>
<feature type="domain" description="DUF11" evidence="2">
    <location>
        <begin position="3589"/>
        <end position="3680"/>
    </location>
</feature>